<comment type="caution">
    <text evidence="2">The sequence shown here is derived from an EMBL/GenBank/DDBJ whole genome shotgun (WGS) entry which is preliminary data.</text>
</comment>
<dbReference type="OrthoDB" id="10535065at2759"/>
<evidence type="ECO:0000313" key="3">
    <source>
        <dbReference type="Proteomes" id="UP000187203"/>
    </source>
</evidence>
<sequence length="339" mass="39592">MEMLMGLVEEMTKLFKESGEQLDSERRSTVCFQLMLFSEVEEEFKQLRKENEKLQNQNKKLTEQKKNLEASLVEKEKLCKELEKEKVHLMDNTKNQQKEKSLEHISSSADRGIISNLKDRMVELENTHVEIKLKIVELQQENTKLQQENELLKKQTEVLDDENESLRQRKPAKGLEQKIEELEARISLMQEETHINEIVMEERSNSFNSSEYGNTFELDKSEGSSFTFGDSRPQMTKPGRKIEIKSLLQKDIFGKFIVHGTKRSKGKKNSPLRKYNPYMGKRKLDFKIGSWRFGPLSLINCPDKKRMKLENLLVHVKLNPKITTSKQKDASEVLNVVED</sequence>
<organism evidence="2 3">
    <name type="scientific">Corchorus olitorius</name>
    <dbReference type="NCBI Taxonomy" id="93759"/>
    <lineage>
        <taxon>Eukaryota</taxon>
        <taxon>Viridiplantae</taxon>
        <taxon>Streptophyta</taxon>
        <taxon>Embryophyta</taxon>
        <taxon>Tracheophyta</taxon>
        <taxon>Spermatophyta</taxon>
        <taxon>Magnoliopsida</taxon>
        <taxon>eudicotyledons</taxon>
        <taxon>Gunneridae</taxon>
        <taxon>Pentapetalae</taxon>
        <taxon>rosids</taxon>
        <taxon>malvids</taxon>
        <taxon>Malvales</taxon>
        <taxon>Malvaceae</taxon>
        <taxon>Grewioideae</taxon>
        <taxon>Apeibeae</taxon>
        <taxon>Corchorus</taxon>
    </lineage>
</organism>
<evidence type="ECO:0000313" key="2">
    <source>
        <dbReference type="EMBL" id="OMO80456.1"/>
    </source>
</evidence>
<accession>A0A1R3ICX7</accession>
<evidence type="ECO:0000256" key="1">
    <source>
        <dbReference type="SAM" id="Coils"/>
    </source>
</evidence>
<dbReference type="EMBL" id="AWUE01018429">
    <property type="protein sequence ID" value="OMO80456.1"/>
    <property type="molecule type" value="Genomic_DNA"/>
</dbReference>
<reference evidence="3" key="1">
    <citation type="submission" date="2013-09" db="EMBL/GenBank/DDBJ databases">
        <title>Corchorus olitorius genome sequencing.</title>
        <authorList>
            <person name="Alam M."/>
            <person name="Haque M.S."/>
            <person name="Islam M.S."/>
            <person name="Emdad E.M."/>
            <person name="Islam M.M."/>
            <person name="Ahmed B."/>
            <person name="Halim A."/>
            <person name="Hossen Q.M.M."/>
            <person name="Hossain M.Z."/>
            <person name="Ahmed R."/>
            <person name="Khan M.M."/>
            <person name="Islam R."/>
            <person name="Rashid M.M."/>
            <person name="Khan S.A."/>
            <person name="Rahman M.S."/>
            <person name="Alam M."/>
            <person name="Yahiya A.S."/>
            <person name="Khan M.S."/>
            <person name="Azam M.S."/>
            <person name="Haque T."/>
            <person name="Lashkar M.Z.H."/>
            <person name="Akhand A.I."/>
            <person name="Morshed G."/>
            <person name="Roy S."/>
            <person name="Uddin K.S."/>
            <person name="Rabeya T."/>
            <person name="Hossain A.S."/>
            <person name="Chowdhury A."/>
            <person name="Snigdha A.R."/>
            <person name="Mortoza M.S."/>
            <person name="Matin S.A."/>
            <person name="Hoque S.M.E."/>
            <person name="Islam M.K."/>
            <person name="Roy D.K."/>
            <person name="Haider R."/>
            <person name="Moosa M.M."/>
            <person name="Elias S.M."/>
            <person name="Hasan A.M."/>
            <person name="Jahan S."/>
            <person name="Shafiuddin M."/>
            <person name="Mahmood N."/>
            <person name="Shommy N.S."/>
        </authorList>
    </citation>
    <scope>NUCLEOTIDE SEQUENCE [LARGE SCALE GENOMIC DNA]</scope>
    <source>
        <strain evidence="3">cv. O-4</strain>
    </source>
</reference>
<protein>
    <submittedName>
        <fullName evidence="2">Uncharacterized protein</fullName>
    </submittedName>
</protein>
<name>A0A1R3ICX7_9ROSI</name>
<keyword evidence="1" id="KW-0175">Coiled coil</keyword>
<keyword evidence="3" id="KW-1185">Reference proteome</keyword>
<proteinExistence type="predicted"/>
<dbReference type="AlphaFoldDB" id="A0A1R3ICX7"/>
<feature type="coiled-coil region" evidence="1">
    <location>
        <begin position="37"/>
        <end position="192"/>
    </location>
</feature>
<gene>
    <name evidence="2" type="ORF">COLO4_24088</name>
</gene>
<dbReference type="Proteomes" id="UP000187203">
    <property type="component" value="Unassembled WGS sequence"/>
</dbReference>